<dbReference type="InterPro" id="IPR032675">
    <property type="entry name" value="LRR_dom_sf"/>
</dbReference>
<dbReference type="AlphaFoldDB" id="A0A166ML62"/>
<reference evidence="1 2" key="1">
    <citation type="journal article" date="2016" name="Mol. Biol. Evol.">
        <title>Comparative Genomics of Early-Diverging Mushroom-Forming Fungi Provides Insights into the Origins of Lignocellulose Decay Capabilities.</title>
        <authorList>
            <person name="Nagy L.G."/>
            <person name="Riley R."/>
            <person name="Tritt A."/>
            <person name="Adam C."/>
            <person name="Daum C."/>
            <person name="Floudas D."/>
            <person name="Sun H."/>
            <person name="Yadav J.S."/>
            <person name="Pangilinan J."/>
            <person name="Larsson K.H."/>
            <person name="Matsuura K."/>
            <person name="Barry K."/>
            <person name="Labutti K."/>
            <person name="Kuo R."/>
            <person name="Ohm R.A."/>
            <person name="Bhattacharya S.S."/>
            <person name="Shirouzu T."/>
            <person name="Yoshinaga Y."/>
            <person name="Martin F.M."/>
            <person name="Grigoriev I.V."/>
            <person name="Hibbett D.S."/>
        </authorList>
    </citation>
    <scope>NUCLEOTIDE SEQUENCE [LARGE SCALE GENOMIC DNA]</scope>
    <source>
        <strain evidence="1 2">CBS 109695</strain>
    </source>
</reference>
<evidence type="ECO:0000313" key="1">
    <source>
        <dbReference type="EMBL" id="KZP24110.1"/>
    </source>
</evidence>
<accession>A0A166ML62</accession>
<evidence type="ECO:0000313" key="2">
    <source>
        <dbReference type="Proteomes" id="UP000076532"/>
    </source>
</evidence>
<dbReference type="Gene3D" id="1.20.1280.50">
    <property type="match status" value="1"/>
</dbReference>
<sequence>MADLTGKTEELEIGQSSDRIELHSDTPISSLPYEVLAAVFFIGWQTQMPRGHLTEGPLPFEIAISHVSHHWRCVALGTPTLWTNIIRFQFQKDIDSISAYLCRSGLVAFDLTIAIGVSYDELETALEPEEEEEEEALNRFEQDMEDIGPFYRLVSPHLERCKSLIIHLQQYTEGQILLRRLSTIRASSLRSLKVSYNMGIAIGPTFTTPLKIFQGGASALNHLELNNVSLASCHPPTSNLTSLSVKSLFSMTETRPGANFVTALSSMHLLSRLEIEEKAYRWSSDMPIKLPQLRQLIYTPSATTSFLIALDAPLLESVSFISPPTKTALDATLVEHCLEKLPLVRTLCLRCGEHRLSPTNARVISRAFPLITNLSYSPPRRFNSKEEPGEFFAYLKEVDSLHGGMWPHLTTFEIPSSAGLMIFPMEAIKATLIFRASAGYPIRTFVLPKSRFEEGLALTSCTQPPVHVLKYTDDTPEYRFPQRELV</sequence>
<proteinExistence type="predicted"/>
<protein>
    <submittedName>
        <fullName evidence="1">Uncharacterized protein</fullName>
    </submittedName>
</protein>
<gene>
    <name evidence="1" type="ORF">FIBSPDRAFT_1042400</name>
</gene>
<dbReference type="OrthoDB" id="3244423at2759"/>
<organism evidence="1 2">
    <name type="scientific">Athelia psychrophila</name>
    <dbReference type="NCBI Taxonomy" id="1759441"/>
    <lineage>
        <taxon>Eukaryota</taxon>
        <taxon>Fungi</taxon>
        <taxon>Dikarya</taxon>
        <taxon>Basidiomycota</taxon>
        <taxon>Agaricomycotina</taxon>
        <taxon>Agaricomycetes</taxon>
        <taxon>Agaricomycetidae</taxon>
        <taxon>Atheliales</taxon>
        <taxon>Atheliaceae</taxon>
        <taxon>Athelia</taxon>
    </lineage>
</organism>
<dbReference type="Gene3D" id="3.80.10.10">
    <property type="entry name" value="Ribonuclease Inhibitor"/>
    <property type="match status" value="1"/>
</dbReference>
<dbReference type="Proteomes" id="UP000076532">
    <property type="component" value="Unassembled WGS sequence"/>
</dbReference>
<dbReference type="EMBL" id="KV417528">
    <property type="protein sequence ID" value="KZP24110.1"/>
    <property type="molecule type" value="Genomic_DNA"/>
</dbReference>
<keyword evidence="2" id="KW-1185">Reference proteome</keyword>
<name>A0A166ML62_9AGAM</name>